<sequence>MKKDIVLKVGGSILYDHLLNVNFDLFKRIKKWYWDNKDSYDHIVLVTGGGGLSRNLEGKVSENIKDRDGIHSIAMSITQTNATILSAYLEDKDIFVPKTLGDAYEYLNSVSKGNMISGGLKVGWSTDMDAAVFADALHTERVYKISNVDFIYDKDPKEFFDATPIRDMTWKEYFEMFEILPDQELVPNAHIPVDAKCSIFCDKKRISYHVTGGKFLYEIQEIEKILNEGTFIHS</sequence>
<keyword evidence="6 11" id="KW-0418">Kinase</keyword>
<evidence type="ECO:0000256" key="5">
    <source>
        <dbReference type="ARBA" id="ARBA00022741"/>
    </source>
</evidence>
<evidence type="ECO:0000256" key="4">
    <source>
        <dbReference type="ARBA" id="ARBA00022679"/>
    </source>
</evidence>
<evidence type="ECO:0000256" key="3">
    <source>
        <dbReference type="ARBA" id="ARBA00012899"/>
    </source>
</evidence>
<proteinExistence type="inferred from homology"/>
<comment type="caution">
    <text evidence="11">The sequence shown here is derived from an EMBL/GenBank/DDBJ whole genome shotgun (WGS) entry which is preliminary data.</text>
</comment>
<dbReference type="EMBL" id="LBPV01000036">
    <property type="protein sequence ID" value="KKP64963.1"/>
    <property type="molecule type" value="Genomic_DNA"/>
</dbReference>
<evidence type="ECO:0000256" key="2">
    <source>
        <dbReference type="ARBA" id="ARBA00007614"/>
    </source>
</evidence>
<dbReference type="SUPFAM" id="SSF53633">
    <property type="entry name" value="Carbamate kinase-like"/>
    <property type="match status" value="1"/>
</dbReference>
<keyword evidence="4" id="KW-0808">Transferase</keyword>
<dbReference type="AlphaFoldDB" id="A0A0G0B6F3"/>
<dbReference type="EC" id="2.7.4.22" evidence="3"/>
<evidence type="ECO:0000256" key="1">
    <source>
        <dbReference type="ARBA" id="ARBA00004791"/>
    </source>
</evidence>
<dbReference type="Proteomes" id="UP000033866">
    <property type="component" value="Unassembled WGS sequence"/>
</dbReference>
<dbReference type="PANTHER" id="PTHR42833">
    <property type="entry name" value="URIDYLATE KINASE"/>
    <property type="match status" value="1"/>
</dbReference>
<evidence type="ECO:0000256" key="7">
    <source>
        <dbReference type="ARBA" id="ARBA00022840"/>
    </source>
</evidence>
<keyword evidence="8" id="KW-0665">Pyrimidine biosynthesis</keyword>
<keyword evidence="7" id="KW-0067">ATP-binding</keyword>
<dbReference type="InterPro" id="IPR036393">
    <property type="entry name" value="AceGlu_kinase-like_sf"/>
</dbReference>
<organism evidence="11 12">
    <name type="scientific">candidate division WS6 bacterium GW2011_GWE1_34_7</name>
    <dbReference type="NCBI Taxonomy" id="1619093"/>
    <lineage>
        <taxon>Bacteria</taxon>
        <taxon>Candidatus Dojkabacteria</taxon>
    </lineage>
</organism>
<reference evidence="11 12" key="1">
    <citation type="journal article" date="2015" name="Nature">
        <title>rRNA introns, odd ribosomes, and small enigmatic genomes across a large radiation of phyla.</title>
        <authorList>
            <person name="Brown C.T."/>
            <person name="Hug L.A."/>
            <person name="Thomas B.C."/>
            <person name="Sharon I."/>
            <person name="Castelle C.J."/>
            <person name="Singh A."/>
            <person name="Wilkins M.J."/>
            <person name="Williams K.H."/>
            <person name="Banfield J.F."/>
        </authorList>
    </citation>
    <scope>NUCLEOTIDE SEQUENCE [LARGE SCALE GENOMIC DNA]</scope>
</reference>
<dbReference type="InterPro" id="IPR001048">
    <property type="entry name" value="Asp/Glu/Uridylate_kinase"/>
</dbReference>
<name>A0A0G0B6F3_9BACT</name>
<evidence type="ECO:0000256" key="8">
    <source>
        <dbReference type="ARBA" id="ARBA00022975"/>
    </source>
</evidence>
<feature type="domain" description="Aspartate/glutamate/uridylate kinase" evidence="10">
    <location>
        <begin position="5"/>
        <end position="211"/>
    </location>
</feature>
<dbReference type="GO" id="GO:0005524">
    <property type="term" value="F:ATP binding"/>
    <property type="evidence" value="ECO:0007669"/>
    <property type="project" value="UniProtKB-KW"/>
</dbReference>
<comment type="pathway">
    <text evidence="1">Pyrimidine metabolism; CTP biosynthesis via de novo pathway; UDP from UMP (UMPK route): step 1/1.</text>
</comment>
<dbReference type="Gene3D" id="3.40.1160.10">
    <property type="entry name" value="Acetylglutamate kinase-like"/>
    <property type="match status" value="1"/>
</dbReference>
<accession>A0A0G0B6F3</accession>
<evidence type="ECO:0000313" key="11">
    <source>
        <dbReference type="EMBL" id="KKP64963.1"/>
    </source>
</evidence>
<keyword evidence="5" id="KW-0547">Nucleotide-binding</keyword>
<dbReference type="GO" id="GO:0033862">
    <property type="term" value="F:UMP kinase activity"/>
    <property type="evidence" value="ECO:0007669"/>
    <property type="project" value="UniProtKB-EC"/>
</dbReference>
<evidence type="ECO:0000259" key="10">
    <source>
        <dbReference type="Pfam" id="PF00696"/>
    </source>
</evidence>
<dbReference type="GO" id="GO:0006225">
    <property type="term" value="P:UDP biosynthetic process"/>
    <property type="evidence" value="ECO:0007669"/>
    <property type="project" value="TreeGrafter"/>
</dbReference>
<gene>
    <name evidence="11" type="ORF">UR61_C0036G0007</name>
</gene>
<evidence type="ECO:0000313" key="12">
    <source>
        <dbReference type="Proteomes" id="UP000033866"/>
    </source>
</evidence>
<protein>
    <recommendedName>
        <fullName evidence="3">UMP kinase</fullName>
        <ecNumber evidence="3">2.7.4.22</ecNumber>
    </recommendedName>
    <alternativeName>
        <fullName evidence="9">Uridine monophosphate kinase</fullName>
    </alternativeName>
</protein>
<evidence type="ECO:0000256" key="9">
    <source>
        <dbReference type="ARBA" id="ARBA00032092"/>
    </source>
</evidence>
<evidence type="ECO:0000256" key="6">
    <source>
        <dbReference type="ARBA" id="ARBA00022777"/>
    </source>
</evidence>
<comment type="similarity">
    <text evidence="2">Belongs to the UMP kinase family.</text>
</comment>
<dbReference type="Pfam" id="PF00696">
    <property type="entry name" value="AA_kinase"/>
    <property type="match status" value="1"/>
</dbReference>
<dbReference type="PANTHER" id="PTHR42833:SF4">
    <property type="entry name" value="URIDYLATE KINASE PUMPKIN, CHLOROPLASTIC"/>
    <property type="match status" value="1"/>
</dbReference>